<feature type="region of interest" description="Disordered" evidence="1">
    <location>
        <begin position="44"/>
        <end position="84"/>
    </location>
</feature>
<keyword evidence="3" id="KW-1185">Reference proteome</keyword>
<proteinExistence type="predicted"/>
<dbReference type="PROSITE" id="PS51257">
    <property type="entry name" value="PROKAR_LIPOPROTEIN"/>
    <property type="match status" value="1"/>
</dbReference>
<dbReference type="OrthoDB" id="2746865at2759"/>
<dbReference type="EMBL" id="ML122264">
    <property type="protein sequence ID" value="RPD60923.1"/>
    <property type="molecule type" value="Genomic_DNA"/>
</dbReference>
<feature type="compositionally biased region" description="Polar residues" evidence="1">
    <location>
        <begin position="60"/>
        <end position="83"/>
    </location>
</feature>
<protein>
    <submittedName>
        <fullName evidence="2">Uncharacterized protein</fullName>
    </submittedName>
</protein>
<dbReference type="Proteomes" id="UP000313359">
    <property type="component" value="Unassembled WGS sequence"/>
</dbReference>
<evidence type="ECO:0000256" key="1">
    <source>
        <dbReference type="SAM" id="MobiDB-lite"/>
    </source>
</evidence>
<organism evidence="2 3">
    <name type="scientific">Lentinus tigrinus ALCF2SS1-6</name>
    <dbReference type="NCBI Taxonomy" id="1328759"/>
    <lineage>
        <taxon>Eukaryota</taxon>
        <taxon>Fungi</taxon>
        <taxon>Dikarya</taxon>
        <taxon>Basidiomycota</taxon>
        <taxon>Agaricomycotina</taxon>
        <taxon>Agaricomycetes</taxon>
        <taxon>Polyporales</taxon>
        <taxon>Polyporaceae</taxon>
        <taxon>Lentinus</taxon>
    </lineage>
</organism>
<dbReference type="AlphaFoldDB" id="A0A5C2SAZ0"/>
<accession>A0A5C2SAZ0</accession>
<reference evidence="2" key="1">
    <citation type="journal article" date="2018" name="Genome Biol. Evol.">
        <title>Genomics and development of Lentinus tigrinus, a white-rot wood-decaying mushroom with dimorphic fruiting bodies.</title>
        <authorList>
            <person name="Wu B."/>
            <person name="Xu Z."/>
            <person name="Knudson A."/>
            <person name="Carlson A."/>
            <person name="Chen N."/>
            <person name="Kovaka S."/>
            <person name="LaButti K."/>
            <person name="Lipzen A."/>
            <person name="Pennachio C."/>
            <person name="Riley R."/>
            <person name="Schakwitz W."/>
            <person name="Umezawa K."/>
            <person name="Ohm R.A."/>
            <person name="Grigoriev I.V."/>
            <person name="Nagy L.G."/>
            <person name="Gibbons J."/>
            <person name="Hibbett D."/>
        </authorList>
    </citation>
    <scope>NUCLEOTIDE SEQUENCE [LARGE SCALE GENOMIC DNA]</scope>
    <source>
        <strain evidence="2">ALCF2SS1-6</strain>
    </source>
</reference>
<name>A0A5C2SAZ0_9APHY</name>
<evidence type="ECO:0000313" key="2">
    <source>
        <dbReference type="EMBL" id="RPD60923.1"/>
    </source>
</evidence>
<evidence type="ECO:0000313" key="3">
    <source>
        <dbReference type="Proteomes" id="UP000313359"/>
    </source>
</evidence>
<gene>
    <name evidence="2" type="ORF">L227DRAFT_623965</name>
</gene>
<sequence length="470" mass="52378">MSRNADADAFNYVPGLTLACDATAGGESKGTKGPLSTITNLVKNTRDPRKRGRTPPLCIDSSSIPSVSPTTAAQCSTSPQHSPNHLLPISDLGKTVENAFEILKRHNLVNIPPPVPKKNQPHSTAEESNLAITYHNVTAVRRSLTFPSVHAQYARTIRSLSVSLDIPSNGMDIDGKMLLKNLALILRSLPTLTELTITGKQTPYLIPRDIFRGCSFSLEKLHCTLDKLLAVSWSSLQQHTIRDFRGFLDVVDGPPSDVLPWNMASLEYLETSAHFAERLTIPAKITHLSLHTNRARTRPTLCHLSNLLGNQLISLRVNRTLVASKSPPAEVVEDADVTALLWQSDSPIMISCMLRTPNLKYLEIRDKSLLKWSVNAHSVRDIPWVREIIGTPSLERLVWRPAWAKHVRQLNAITTEHIQDCFALLPANFVAIPVEESDLGKWRVSLRGQVPGEFEEHWPFCAIREDSWRI</sequence>